<keyword evidence="3" id="KW-1185">Reference proteome</keyword>
<dbReference type="EMBL" id="QJKJ01002480">
    <property type="protein sequence ID" value="RDY02689.1"/>
    <property type="molecule type" value="Genomic_DNA"/>
</dbReference>
<dbReference type="Gene3D" id="4.10.280.50">
    <property type="match status" value="1"/>
</dbReference>
<dbReference type="GO" id="GO:0004351">
    <property type="term" value="F:glutamate decarboxylase activity"/>
    <property type="evidence" value="ECO:0007669"/>
    <property type="project" value="InterPro"/>
</dbReference>
<evidence type="ECO:0000313" key="2">
    <source>
        <dbReference type="EMBL" id="RDY02689.1"/>
    </source>
</evidence>
<dbReference type="GO" id="GO:0006538">
    <property type="term" value="P:L-glutamate catabolic process"/>
    <property type="evidence" value="ECO:0007669"/>
    <property type="project" value="TreeGrafter"/>
</dbReference>
<protein>
    <submittedName>
        <fullName evidence="2">Glutamate decarboxylase 3</fullName>
    </submittedName>
</protein>
<name>A0A371HIV0_MUCPR</name>
<dbReference type="AlphaFoldDB" id="A0A371HIV0"/>
<organism evidence="2 3">
    <name type="scientific">Mucuna pruriens</name>
    <name type="common">Velvet bean</name>
    <name type="synonym">Dolichos pruriens</name>
    <dbReference type="NCBI Taxonomy" id="157652"/>
    <lineage>
        <taxon>Eukaryota</taxon>
        <taxon>Viridiplantae</taxon>
        <taxon>Streptophyta</taxon>
        <taxon>Embryophyta</taxon>
        <taxon>Tracheophyta</taxon>
        <taxon>Spermatophyta</taxon>
        <taxon>Magnoliopsida</taxon>
        <taxon>eudicotyledons</taxon>
        <taxon>Gunneridae</taxon>
        <taxon>Pentapetalae</taxon>
        <taxon>rosids</taxon>
        <taxon>fabids</taxon>
        <taxon>Fabales</taxon>
        <taxon>Fabaceae</taxon>
        <taxon>Papilionoideae</taxon>
        <taxon>50 kb inversion clade</taxon>
        <taxon>NPAAA clade</taxon>
        <taxon>indigoferoid/millettioid clade</taxon>
        <taxon>Phaseoleae</taxon>
        <taxon>Mucuna</taxon>
    </lineage>
</organism>
<dbReference type="GO" id="GO:0030170">
    <property type="term" value="F:pyridoxal phosphate binding"/>
    <property type="evidence" value="ECO:0007669"/>
    <property type="project" value="InterPro"/>
</dbReference>
<accession>A0A371HIV0</accession>
<comment type="caution">
    <text evidence="2">The sequence shown here is derived from an EMBL/GenBank/DDBJ whole genome shotgun (WGS) entry which is preliminary data.</text>
</comment>
<comment type="similarity">
    <text evidence="1">Belongs to the group II decarboxylase family.</text>
</comment>
<reference evidence="2" key="1">
    <citation type="submission" date="2018-05" db="EMBL/GenBank/DDBJ databases">
        <title>Draft genome of Mucuna pruriens seed.</title>
        <authorList>
            <person name="Nnadi N.E."/>
            <person name="Vos R."/>
            <person name="Hasami M.H."/>
            <person name="Devisetty U.K."/>
            <person name="Aguiy J.C."/>
        </authorList>
    </citation>
    <scope>NUCLEOTIDE SEQUENCE [LARGE SCALE GENOMIC DNA]</scope>
    <source>
        <strain evidence="2">JCA_2017</strain>
    </source>
</reference>
<dbReference type="SUPFAM" id="SSF53383">
    <property type="entry name" value="PLP-dependent transferases"/>
    <property type="match status" value="1"/>
</dbReference>
<proteinExistence type="inferred from homology"/>
<dbReference type="InterPro" id="IPR010107">
    <property type="entry name" value="Glutamate_decarboxylase"/>
</dbReference>
<feature type="non-terminal residue" evidence="2">
    <location>
        <position position="65"/>
    </location>
</feature>
<dbReference type="PANTHER" id="PTHR43321:SF3">
    <property type="entry name" value="GLUTAMATE DECARBOXYLASE"/>
    <property type="match status" value="1"/>
</dbReference>
<dbReference type="PANTHER" id="PTHR43321">
    <property type="entry name" value="GLUTAMATE DECARBOXYLASE"/>
    <property type="match status" value="1"/>
</dbReference>
<dbReference type="STRING" id="157652.A0A371HIV0"/>
<dbReference type="GO" id="GO:0005829">
    <property type="term" value="C:cytosol"/>
    <property type="evidence" value="ECO:0007669"/>
    <property type="project" value="TreeGrafter"/>
</dbReference>
<evidence type="ECO:0000256" key="1">
    <source>
        <dbReference type="ARBA" id="ARBA00009533"/>
    </source>
</evidence>
<dbReference type="InterPro" id="IPR015424">
    <property type="entry name" value="PyrdxlP-dep_Trfase"/>
</dbReference>
<dbReference type="Proteomes" id="UP000257109">
    <property type="component" value="Unassembled WGS sequence"/>
</dbReference>
<sequence>MPKEEVYQDIHDELLLDGDPKLNMASFVTTAMEEECNKLIIESINKNAVNIDQYPVTNDFHIFFW</sequence>
<evidence type="ECO:0000313" key="3">
    <source>
        <dbReference type="Proteomes" id="UP000257109"/>
    </source>
</evidence>
<dbReference type="OrthoDB" id="5152799at2759"/>
<gene>
    <name evidence="2" type="primary">GAD3</name>
    <name evidence="2" type="ORF">CR513_13820</name>
</gene>